<dbReference type="Proteomes" id="UP000509626">
    <property type="component" value="Chromosome"/>
</dbReference>
<evidence type="ECO:0008006" key="3">
    <source>
        <dbReference type="Google" id="ProtNLM"/>
    </source>
</evidence>
<evidence type="ECO:0000313" key="1">
    <source>
        <dbReference type="EMBL" id="QLG61986.1"/>
    </source>
</evidence>
<reference evidence="1 2" key="1">
    <citation type="submission" date="2020-06" db="EMBL/GenBank/DDBJ databases">
        <title>NJ-3-1, isolated from saline soil.</title>
        <authorList>
            <person name="Cui H.L."/>
            <person name="Shi X."/>
        </authorList>
    </citation>
    <scope>NUCLEOTIDE SEQUENCE [LARGE SCALE GENOMIC DNA]</scope>
    <source>
        <strain evidence="1 2">NJ-3-1</strain>
    </source>
</reference>
<dbReference type="GeneID" id="56037740"/>
<dbReference type="AlphaFoldDB" id="A0A7D5LA84"/>
<protein>
    <recommendedName>
        <fullName evidence="3">Apea-like HEPN domain-containing protein</fullName>
    </recommendedName>
</protein>
<accession>A0A7D5LA84</accession>
<sequence length="438" mass="49438">MTSSPDQGGNLSPAFYEFIDHAAAQIEAVGIPENVIHRVEPTELAFTQKTDSRPDIEQALRKASLQSTDPTESFQTAIEDQYDLRLSGYMVYQLLHDVFGEEGEYLTSYDDRAAAVLDSLKQDLERGTPEYVHNFYLTGIELSDGPIEITDSIEIGHPTEEELTYEVSGFANVLPGMQSETRPSEIRDSVIIRYHSTQHPNLSQSTNPVHDVLLPALRLVDRGNASYIYQENIPQGYLGQRGTGRPISSASPLPKVEIESDDESRLQNLFTLLHSEIDGDTKDFHYPLSAAIDHYETSLEKRTYTRESVTFAVIGLEAMYGGRKGTVTAYCPLLLGLLDDQYDPLEVRKTLKQGYDEYRNKWAHGGRRNRSGKDIQEEIWDYLRASIVGFCLLHEGDTLTKGTRNTLCSLLEKATIEDEAREELKQRTESMHLSEYIK</sequence>
<dbReference type="RefSeq" id="WP_179268571.1">
    <property type="nucleotide sequence ID" value="NZ_CP058579.1"/>
</dbReference>
<name>A0A7D5LA84_9EURY</name>
<gene>
    <name evidence="1" type="ORF">HUG12_09735</name>
</gene>
<keyword evidence="2" id="KW-1185">Reference proteome</keyword>
<evidence type="ECO:0000313" key="2">
    <source>
        <dbReference type="Proteomes" id="UP000509626"/>
    </source>
</evidence>
<dbReference type="OrthoDB" id="315172at2157"/>
<dbReference type="EMBL" id="CP058579">
    <property type="protein sequence ID" value="QLG61986.1"/>
    <property type="molecule type" value="Genomic_DNA"/>
</dbReference>
<proteinExistence type="predicted"/>
<organism evidence="1 2">
    <name type="scientific">Halorarum salinum</name>
    <dbReference type="NCBI Taxonomy" id="2743089"/>
    <lineage>
        <taxon>Archaea</taxon>
        <taxon>Methanobacteriati</taxon>
        <taxon>Methanobacteriota</taxon>
        <taxon>Stenosarchaea group</taxon>
        <taxon>Halobacteria</taxon>
        <taxon>Halobacteriales</taxon>
        <taxon>Haloferacaceae</taxon>
        <taxon>Halorarum</taxon>
    </lineage>
</organism>
<dbReference type="KEGG" id="halu:HUG12_09735"/>